<evidence type="ECO:0000313" key="1">
    <source>
        <dbReference type="EMBL" id="VDP27857.1"/>
    </source>
</evidence>
<gene>
    <name evidence="1" type="ORF">SMRZ_LOCUS18435</name>
</gene>
<organism evidence="1 2">
    <name type="scientific">Schistosoma margrebowiei</name>
    <dbReference type="NCBI Taxonomy" id="48269"/>
    <lineage>
        <taxon>Eukaryota</taxon>
        <taxon>Metazoa</taxon>
        <taxon>Spiralia</taxon>
        <taxon>Lophotrochozoa</taxon>
        <taxon>Platyhelminthes</taxon>
        <taxon>Trematoda</taxon>
        <taxon>Digenea</taxon>
        <taxon>Strigeidida</taxon>
        <taxon>Schistosomatoidea</taxon>
        <taxon>Schistosomatidae</taxon>
        <taxon>Schistosoma</taxon>
    </lineage>
</organism>
<dbReference type="STRING" id="48269.A0A183MQW0"/>
<proteinExistence type="predicted"/>
<dbReference type="AlphaFoldDB" id="A0A183MQW0"/>
<dbReference type="EMBL" id="UZAI01017650">
    <property type="protein sequence ID" value="VDP27857.1"/>
    <property type="molecule type" value="Genomic_DNA"/>
</dbReference>
<protein>
    <submittedName>
        <fullName evidence="1">Uncharacterized protein</fullName>
    </submittedName>
</protein>
<keyword evidence="2" id="KW-1185">Reference proteome</keyword>
<sequence>MLIGGTISLHKRIRESTWISLDHTTENQIDHICVTTKFRKTMEEMGGADLASDHHLVVAKTELKLRKHWKTGETALQSFNTAFLRHNDKLNQFKITLNNRSQALQDLLTEEETMMEDNWKRTKEALTSTCQEILSCKKHIHKERISFRNTRQDSRKEQQEDSN</sequence>
<reference evidence="1 2" key="1">
    <citation type="submission" date="2018-11" db="EMBL/GenBank/DDBJ databases">
        <authorList>
            <consortium name="Pathogen Informatics"/>
        </authorList>
    </citation>
    <scope>NUCLEOTIDE SEQUENCE [LARGE SCALE GENOMIC DNA]</scope>
    <source>
        <strain evidence="1 2">Zambia</strain>
    </source>
</reference>
<name>A0A183MQW0_9TREM</name>
<accession>A0A183MQW0</accession>
<dbReference type="Proteomes" id="UP000277204">
    <property type="component" value="Unassembled WGS sequence"/>
</dbReference>
<evidence type="ECO:0000313" key="2">
    <source>
        <dbReference type="Proteomes" id="UP000277204"/>
    </source>
</evidence>